<dbReference type="InterPro" id="IPR025662">
    <property type="entry name" value="Sigma_54_int_dom_ATP-bd_1"/>
</dbReference>
<feature type="domain" description="DUF8206" evidence="2">
    <location>
        <begin position="879"/>
        <end position="923"/>
    </location>
</feature>
<evidence type="ECO:0000259" key="2">
    <source>
        <dbReference type="Pfam" id="PF26633"/>
    </source>
</evidence>
<dbReference type="EMBL" id="JAVRRG010000102">
    <property type="protein sequence ID" value="KAK5086048.1"/>
    <property type="molecule type" value="Genomic_DNA"/>
</dbReference>
<comment type="caution">
    <text evidence="3">The sequence shown here is derived from an EMBL/GenBank/DDBJ whole genome shotgun (WGS) entry which is preliminary data.</text>
</comment>
<dbReference type="PANTHER" id="PTHR32046">
    <property type="entry name" value="G DOMAIN-CONTAINING PROTEIN"/>
    <property type="match status" value="1"/>
</dbReference>
<evidence type="ECO:0000259" key="1">
    <source>
        <dbReference type="Pfam" id="PF24676"/>
    </source>
</evidence>
<dbReference type="Pfam" id="PF26633">
    <property type="entry name" value="DUF8206"/>
    <property type="match status" value="1"/>
</dbReference>
<gene>
    <name evidence="3" type="ORF">LTR24_007123</name>
</gene>
<name>A0ABR0K3W9_9EURO</name>
<sequence length="925" mass="104909">MANGTLRRPAFGQVVELGTLYDARTDNFLERLLLLREPPENAMTVNILAELTRATGAGEHVYCQHDNLNAVQGSFYRTIAVFDECLDFANSGLTGLISLNNEISLSATHVVAGTEWGAQTVICAKHSMRQGEDPEALQKELEYSLDRLQHASTPGDFAQKERFTLSVYTDLKEPHSPMPRKFADAFEFLQKQVDLLEKDVPAPINHVLLPLTVLATMGLVQSQTATVSSQPSDQCIERLSNVLEHLQRRPQAESYCSYIKRYRFCVPAEHIRNVEQYIRDVKSLEGSFKTDATDVLQRLRHGVYATSHMDELLHTLETGNASPRKSQDLLHAYVSKIHFVNMVMSQGGKYVDYAGPALDRELNTLRGKYVYVMYFNMQVMKDPRSWPPHLALLVDLLEREDSNKAILIVDNVAQGHAGRPLKHAYIAQYANAAMVTEDCLALRRFLGTQCLAQYEASKVDRGMRERPVHRRPVKISCPGIKCAKTTQEWICSRCHALVEYGYTDKYIYCDCGACHFMHWEFRCNDSKHGRSYGRHNSQNLLQMLKALKTFEEVNILILGETGVGKSTFINAFINYLTFPSLQEALRREDLVHVIPCSFSTQYKDPTGPTGRFVQKDIKIGSDETEADGSLGQSATQKTTVHAIEIGGTMIRLIDTPGIGDVRGAEQDKRNMADILSVLRGYERLHCVLMLLKPNNARLNIMFRFCIKELLTHLHRSAAHNMVFGFTNTRGSNYTPGDTFKPLEHLLNEHNESDLGLFERNVYCFDSESFRYLAANKKGVHVGAELDYSRSWVQSEKESHRLLEHIKTLTPHEVKRTMSLNETRALITQLTKPMAEIAQQIKASIAISEDEIRELETTKMTRAQLEGKLHVQKKILKAHQLDRPRTVCTHRDCIDFQNDGLEGILKTIYKTKCHNPCYLENVQSRP</sequence>
<dbReference type="SUPFAM" id="SSF52540">
    <property type="entry name" value="P-loop containing nucleoside triphosphate hydrolases"/>
    <property type="match status" value="1"/>
</dbReference>
<dbReference type="Gene3D" id="3.40.50.300">
    <property type="entry name" value="P-loop containing nucleotide triphosphate hydrolases"/>
    <property type="match status" value="1"/>
</dbReference>
<dbReference type="PROSITE" id="PS00675">
    <property type="entry name" value="SIGMA54_INTERACT_1"/>
    <property type="match status" value="1"/>
</dbReference>
<evidence type="ECO:0008006" key="5">
    <source>
        <dbReference type="Google" id="ProtNLM"/>
    </source>
</evidence>
<organism evidence="3 4">
    <name type="scientific">Lithohypha guttulata</name>
    <dbReference type="NCBI Taxonomy" id="1690604"/>
    <lineage>
        <taxon>Eukaryota</taxon>
        <taxon>Fungi</taxon>
        <taxon>Dikarya</taxon>
        <taxon>Ascomycota</taxon>
        <taxon>Pezizomycotina</taxon>
        <taxon>Eurotiomycetes</taxon>
        <taxon>Chaetothyriomycetidae</taxon>
        <taxon>Chaetothyriales</taxon>
        <taxon>Trichomeriaceae</taxon>
        <taxon>Lithohypha</taxon>
    </lineage>
</organism>
<dbReference type="InterPro" id="IPR027417">
    <property type="entry name" value="P-loop_NTPase"/>
</dbReference>
<dbReference type="InterPro" id="IPR058519">
    <property type="entry name" value="DUF8206"/>
</dbReference>
<reference evidence="3 4" key="1">
    <citation type="submission" date="2023-08" db="EMBL/GenBank/DDBJ databases">
        <title>Black Yeasts Isolated from many extreme environments.</title>
        <authorList>
            <person name="Coleine C."/>
            <person name="Stajich J.E."/>
            <person name="Selbmann L."/>
        </authorList>
    </citation>
    <scope>NUCLEOTIDE SEQUENCE [LARGE SCALE GENOMIC DNA]</scope>
    <source>
        <strain evidence="3 4">CCFEE 5885</strain>
    </source>
</reference>
<dbReference type="InterPro" id="IPR056073">
    <property type="entry name" value="DUF7656"/>
</dbReference>
<evidence type="ECO:0000313" key="4">
    <source>
        <dbReference type="Proteomes" id="UP001345013"/>
    </source>
</evidence>
<protein>
    <recommendedName>
        <fullName evidence="5">G domain-containing protein</fullName>
    </recommendedName>
</protein>
<evidence type="ECO:0000313" key="3">
    <source>
        <dbReference type="EMBL" id="KAK5086048.1"/>
    </source>
</evidence>
<proteinExistence type="predicted"/>
<feature type="domain" description="DUF7656" evidence="1">
    <location>
        <begin position="343"/>
        <end position="443"/>
    </location>
</feature>
<dbReference type="Pfam" id="PF24676">
    <property type="entry name" value="DUF7656"/>
    <property type="match status" value="1"/>
</dbReference>
<dbReference type="PANTHER" id="PTHR32046:SF11">
    <property type="entry name" value="IMMUNE-ASSOCIATED NUCLEOTIDE-BINDING PROTEIN 10-LIKE"/>
    <property type="match status" value="1"/>
</dbReference>
<keyword evidence="4" id="KW-1185">Reference proteome</keyword>
<dbReference type="Proteomes" id="UP001345013">
    <property type="component" value="Unassembled WGS sequence"/>
</dbReference>
<accession>A0ABR0K3W9</accession>